<accession>A0ABW6PQ59</accession>
<sequence>MVTLRSGAVRMPVFRPVARRPRLDAVSALPVPALARAFADAPSTTQADLTRLDGDLVLRSIAGTGTALLRRILDRPSFFWAGKSFQPTDGGYATGHNVFTVLGGARALPFTASVGPSSIDGEPAVLIDYDDPRVPGSRLMRRLHDEMREIEPDLWLGPSIVRTGRRRVMGWFALDGTVPFDSAN</sequence>
<comment type="caution">
    <text evidence="1">The sequence shown here is derived from an EMBL/GenBank/DDBJ whole genome shotgun (WGS) entry which is preliminary data.</text>
</comment>
<proteinExistence type="predicted"/>
<gene>
    <name evidence="1" type="ORF">ACFYTF_17050</name>
</gene>
<protein>
    <submittedName>
        <fullName evidence="1">Uncharacterized protein</fullName>
    </submittedName>
</protein>
<dbReference type="Proteomes" id="UP001601444">
    <property type="component" value="Unassembled WGS sequence"/>
</dbReference>
<reference evidence="1 2" key="1">
    <citation type="submission" date="2024-10" db="EMBL/GenBank/DDBJ databases">
        <title>The Natural Products Discovery Center: Release of the First 8490 Sequenced Strains for Exploring Actinobacteria Biosynthetic Diversity.</title>
        <authorList>
            <person name="Kalkreuter E."/>
            <person name="Kautsar S.A."/>
            <person name="Yang D."/>
            <person name="Bader C.D."/>
            <person name="Teijaro C.N."/>
            <person name="Fluegel L."/>
            <person name="Davis C.M."/>
            <person name="Simpson J.R."/>
            <person name="Lauterbach L."/>
            <person name="Steele A.D."/>
            <person name="Gui C."/>
            <person name="Meng S."/>
            <person name="Li G."/>
            <person name="Viehrig K."/>
            <person name="Ye F."/>
            <person name="Su P."/>
            <person name="Kiefer A.F."/>
            <person name="Nichols A."/>
            <person name="Cepeda A.J."/>
            <person name="Yan W."/>
            <person name="Fan B."/>
            <person name="Jiang Y."/>
            <person name="Adhikari A."/>
            <person name="Zheng C.-J."/>
            <person name="Schuster L."/>
            <person name="Cowan T.M."/>
            <person name="Smanski M.J."/>
            <person name="Chevrette M.G."/>
            <person name="De Carvalho L.P.S."/>
            <person name="Shen B."/>
        </authorList>
    </citation>
    <scope>NUCLEOTIDE SEQUENCE [LARGE SCALE GENOMIC DNA]</scope>
    <source>
        <strain evidence="1 2">NPDC004045</strain>
    </source>
</reference>
<evidence type="ECO:0000313" key="2">
    <source>
        <dbReference type="Proteomes" id="UP001601444"/>
    </source>
</evidence>
<dbReference type="EMBL" id="JBIAMX010000009">
    <property type="protein sequence ID" value="MFF0544540.1"/>
    <property type="molecule type" value="Genomic_DNA"/>
</dbReference>
<dbReference type="RefSeq" id="WP_387701070.1">
    <property type="nucleotide sequence ID" value="NZ_JBIAMX010000009.1"/>
</dbReference>
<keyword evidence="2" id="KW-1185">Reference proteome</keyword>
<organism evidence="1 2">
    <name type="scientific">Nocardia thailandica</name>
    <dbReference type="NCBI Taxonomy" id="257275"/>
    <lineage>
        <taxon>Bacteria</taxon>
        <taxon>Bacillati</taxon>
        <taxon>Actinomycetota</taxon>
        <taxon>Actinomycetes</taxon>
        <taxon>Mycobacteriales</taxon>
        <taxon>Nocardiaceae</taxon>
        <taxon>Nocardia</taxon>
    </lineage>
</organism>
<name>A0ABW6PQ59_9NOCA</name>
<evidence type="ECO:0000313" key="1">
    <source>
        <dbReference type="EMBL" id="MFF0544540.1"/>
    </source>
</evidence>